<evidence type="ECO:0000313" key="6">
    <source>
        <dbReference type="Proteomes" id="UP000318571"/>
    </source>
</evidence>
<evidence type="ECO:0000256" key="3">
    <source>
        <dbReference type="ARBA" id="ARBA00023303"/>
    </source>
</evidence>
<dbReference type="GO" id="GO:0015279">
    <property type="term" value="F:store-operated calcium channel activity"/>
    <property type="evidence" value="ECO:0007669"/>
    <property type="project" value="TreeGrafter"/>
</dbReference>
<feature type="transmembrane region" description="Helical" evidence="4">
    <location>
        <begin position="463"/>
        <end position="483"/>
    </location>
</feature>
<dbReference type="GO" id="GO:0070679">
    <property type="term" value="F:inositol 1,4,5 trisphosphate binding"/>
    <property type="evidence" value="ECO:0007669"/>
    <property type="project" value="TreeGrafter"/>
</dbReference>
<gene>
    <name evidence="5" type="ORF">TCAL_05325</name>
</gene>
<evidence type="ECO:0000313" key="5">
    <source>
        <dbReference type="EMBL" id="TRY76594.1"/>
    </source>
</evidence>
<feature type="transmembrane region" description="Helical" evidence="4">
    <location>
        <begin position="701"/>
        <end position="718"/>
    </location>
</feature>
<evidence type="ECO:0000256" key="1">
    <source>
        <dbReference type="ARBA" id="ARBA00022448"/>
    </source>
</evidence>
<feature type="transmembrane region" description="Helical" evidence="4">
    <location>
        <begin position="394"/>
        <end position="416"/>
    </location>
</feature>
<dbReference type="GO" id="GO:0005886">
    <property type="term" value="C:plasma membrane"/>
    <property type="evidence" value="ECO:0007669"/>
    <property type="project" value="TreeGrafter"/>
</dbReference>
<keyword evidence="4" id="KW-1133">Transmembrane helix</keyword>
<keyword evidence="4" id="KW-0812">Transmembrane</keyword>
<feature type="transmembrane region" description="Helical" evidence="4">
    <location>
        <begin position="437"/>
        <end position="457"/>
    </location>
</feature>
<proteinExistence type="predicted"/>
<dbReference type="GO" id="GO:0034703">
    <property type="term" value="C:cation channel complex"/>
    <property type="evidence" value="ECO:0007669"/>
    <property type="project" value="TreeGrafter"/>
</dbReference>
<accession>A0A553PFZ4</accession>
<dbReference type="OMA" id="NFRTIHR"/>
<keyword evidence="4" id="KW-0472">Membrane</keyword>
<name>A0A553PFZ4_TIGCA</name>
<keyword evidence="3" id="KW-0407">Ion channel</keyword>
<protein>
    <recommendedName>
        <fullName evidence="7">Ion transport domain-containing protein</fullName>
    </recommendedName>
</protein>
<dbReference type="EMBL" id="VCGU01000004">
    <property type="protein sequence ID" value="TRY76594.1"/>
    <property type="molecule type" value="Genomic_DNA"/>
</dbReference>
<dbReference type="GO" id="GO:0051480">
    <property type="term" value="P:regulation of cytosolic calcium ion concentration"/>
    <property type="evidence" value="ECO:0007669"/>
    <property type="project" value="TreeGrafter"/>
</dbReference>
<dbReference type="PANTHER" id="PTHR10117">
    <property type="entry name" value="TRANSIENT RECEPTOR POTENTIAL CHANNEL"/>
    <property type="match status" value="1"/>
</dbReference>
<keyword evidence="6" id="KW-1185">Reference proteome</keyword>
<keyword evidence="2" id="KW-0406">Ion transport</keyword>
<dbReference type="InterPro" id="IPR002153">
    <property type="entry name" value="TRPC_channel"/>
</dbReference>
<comment type="caution">
    <text evidence="5">The sequence shown here is derived from an EMBL/GenBank/DDBJ whole genome shotgun (WGS) entry which is preliminary data.</text>
</comment>
<sequence length="829" mass="96336">MSRMRRGHRLHSISGFDDIDTFRFYRDDSVLGSYNESKVESEFLDFIRNDDPESILKVIDDPGKTVTLSQNWNFIKRCTKEVVGTGNKELIRAVLEVLTDTNPKSFDVGELFIMETLEAGESDLVICVLEYWMNHDLGVSNALDVIHNSVYFAANRRLKDTTTLILAQTAVYCATVDQATQILQDVLQWHEEHSDVVGQSTKLNADAMIHAALEDDRERLAILYSYGYRLGTDTDRRINKDYLKRIKLFKARASPVYKSVVFENSKDIYKDDPLKKCFEYARQARINADKIQDFTKEYTDIAKKCEEFAKGLLDRCTTKHEVQTLLQTRSYRGHTDANFNIAILDGHKEFVAHEKFQQLLHKKWGQRDRLQSSNVPSYNIFWSEKSSLSKAIHILLQVVVFIFLPIVYCIPMFGQCGRRVKILNWFLQQGQIPVNRFIYGEISKGLFFLIVLLTLISEDDVEWYDLLAVCWILSYLLENFRTIHRLYRFGGSSDSKRIFKRWCTFRNLYILATDIVFLVSLILRSVAHFSDQCRAGCPYKGNEIAFVAASIWSFAAVLCFLRSIQGGLMWRQTGPVIISISYMILDVLVFLFVFVIVYIAFTLAMVYVYHVYSDDRTKYFNSYKMAFKLFFWAMIRTGNPQYADILVYNSTKTFNTTCLQSLVSGVMSLSENLSPSEVEACSTGFAKGEIEEGIPYIAGNTLWAFYQFTVVIVLLSILRARMVNTYHRVFKEADVQWKFFRASIWWKYLDEDSILPPPYTILYFLHRLAKFLNPGFKECQKNHTEDTPQGRRNKHDLEELIELDKREFEKRYKTLMLMLISPQHTNKVS</sequence>
<feature type="transmembrane region" description="Helical" evidence="4">
    <location>
        <begin position="576"/>
        <end position="609"/>
    </location>
</feature>
<feature type="transmembrane region" description="Helical" evidence="4">
    <location>
        <begin position="544"/>
        <end position="564"/>
    </location>
</feature>
<dbReference type="PANTHER" id="PTHR10117:SF54">
    <property type="entry name" value="TRANSIENT RECEPTOR POTENTIAL-GAMMA PROTEIN"/>
    <property type="match status" value="1"/>
</dbReference>
<evidence type="ECO:0008006" key="7">
    <source>
        <dbReference type="Google" id="ProtNLM"/>
    </source>
</evidence>
<evidence type="ECO:0000256" key="4">
    <source>
        <dbReference type="SAM" id="Phobius"/>
    </source>
</evidence>
<keyword evidence="1" id="KW-0813">Transport</keyword>
<reference evidence="5 6" key="1">
    <citation type="journal article" date="2018" name="Nat. Ecol. Evol.">
        <title>Genomic signatures of mitonuclear coevolution across populations of Tigriopus californicus.</title>
        <authorList>
            <person name="Barreto F.S."/>
            <person name="Watson E.T."/>
            <person name="Lima T.G."/>
            <person name="Willett C.S."/>
            <person name="Edmands S."/>
            <person name="Li W."/>
            <person name="Burton R.S."/>
        </authorList>
    </citation>
    <scope>NUCLEOTIDE SEQUENCE [LARGE SCALE GENOMIC DNA]</scope>
    <source>
        <strain evidence="5 6">San Diego</strain>
    </source>
</reference>
<dbReference type="Proteomes" id="UP000318571">
    <property type="component" value="Chromosome 5"/>
</dbReference>
<dbReference type="STRING" id="6832.A0A553PFZ4"/>
<evidence type="ECO:0000256" key="2">
    <source>
        <dbReference type="ARBA" id="ARBA00023065"/>
    </source>
</evidence>
<feature type="transmembrane region" description="Helical" evidence="4">
    <location>
        <begin position="504"/>
        <end position="524"/>
    </location>
</feature>
<dbReference type="AlphaFoldDB" id="A0A553PFZ4"/>
<organism evidence="5 6">
    <name type="scientific">Tigriopus californicus</name>
    <name type="common">Marine copepod</name>
    <dbReference type="NCBI Taxonomy" id="6832"/>
    <lineage>
        <taxon>Eukaryota</taxon>
        <taxon>Metazoa</taxon>
        <taxon>Ecdysozoa</taxon>
        <taxon>Arthropoda</taxon>
        <taxon>Crustacea</taxon>
        <taxon>Multicrustacea</taxon>
        <taxon>Hexanauplia</taxon>
        <taxon>Copepoda</taxon>
        <taxon>Harpacticoida</taxon>
        <taxon>Harpacticidae</taxon>
        <taxon>Tigriopus</taxon>
    </lineage>
</organism>